<dbReference type="KEGG" id="lenr:94170409"/>
<dbReference type="GO" id="GO:0030163">
    <property type="term" value="P:protein catabolic process"/>
    <property type="evidence" value="ECO:0007669"/>
    <property type="project" value="InterPro"/>
</dbReference>
<evidence type="ECO:0000313" key="2">
    <source>
        <dbReference type="Proteomes" id="UP000674179"/>
    </source>
</evidence>
<protein>
    <submittedName>
        <fullName evidence="1">Uncharacterized protein</fullName>
    </submittedName>
</protein>
<reference evidence="1 2" key="1">
    <citation type="submission" date="2021-02" db="EMBL/GenBank/DDBJ databases">
        <title>Leishmania (Mundinia) enrietti genome sequencing and assembly.</title>
        <authorList>
            <person name="Almutairi H."/>
            <person name="Gatherer D."/>
        </authorList>
    </citation>
    <scope>NUCLEOTIDE SEQUENCE [LARGE SCALE GENOMIC DNA]</scope>
    <source>
        <strain evidence="1">CUR178</strain>
    </source>
</reference>
<proteinExistence type="predicted"/>
<dbReference type="InterPro" id="IPR042203">
    <property type="entry name" value="Leu/Phe-tRNA_Trfase_C"/>
</dbReference>
<sequence length="488" mass="53798">MLPPPSASALYAARDGAAAMKTTSPPALLACGLNWVSFVAAHPFEVSAFSFVLVGDDVSEEHDALVPLQLPVASMATSHKALQRAVAERMVYPSAKAEVARDVQHVATVWCLYPSSVYEATLSWSAERSERVSTTTAVLRVRTEGWRVPLDLRSVSQHVLDRGSLVFHPEFTRCIFAQGAGKFMFYVPPNPLDPTTALPFMQGMWYHGLFSLPESVRMGPQSVATFFLLPNGYTRYTLDLAPESPAAPAASWAHQHNAGVAEPATSRGASAPLYPWRRQSKVRRVIRSGAYAVVARSDTAGVTASLQRARSYHRESKGSTWISDAFICLMGQCSSRSASFSTDAAASQAAETEKPHNVRLLCIELVEKATGEVVAGCCGMAVGRAYHDYTMYTLRQSKDGFGTFLTKLIGEALQRCGYQLWYWGFCVEYMQQYERHFGAVDMPRDVFYRRWGAARDAVPEYTIDAYLRSHRGMVPHYEGASGVLNSMR</sequence>
<dbReference type="PANTHER" id="PTHR30098">
    <property type="entry name" value="LEUCYL/PHENYLALANYL-TRNA--PROTEIN TRANSFERASE"/>
    <property type="match status" value="1"/>
</dbReference>
<dbReference type="GO" id="GO:0008914">
    <property type="term" value="F:leucyl-tRNA--protein transferase activity"/>
    <property type="evidence" value="ECO:0007669"/>
    <property type="project" value="InterPro"/>
</dbReference>
<dbReference type="OrthoDB" id="2122564at2759"/>
<organism evidence="1 2">
    <name type="scientific">Leishmania enriettii</name>
    <dbReference type="NCBI Taxonomy" id="5663"/>
    <lineage>
        <taxon>Eukaryota</taxon>
        <taxon>Discoba</taxon>
        <taxon>Euglenozoa</taxon>
        <taxon>Kinetoplastea</taxon>
        <taxon>Metakinetoplastina</taxon>
        <taxon>Trypanosomatida</taxon>
        <taxon>Trypanosomatidae</taxon>
        <taxon>Leishmaniinae</taxon>
        <taxon>Leishmania</taxon>
    </lineage>
</organism>
<dbReference type="EMBL" id="JAFHKP010000030">
    <property type="protein sequence ID" value="KAG5473243.1"/>
    <property type="molecule type" value="Genomic_DNA"/>
</dbReference>
<comment type="caution">
    <text evidence="1">The sequence shown here is derived from an EMBL/GenBank/DDBJ whole genome shotgun (WGS) entry which is preliminary data.</text>
</comment>
<dbReference type="AlphaFoldDB" id="A0A836KPD3"/>
<accession>A0A836KPD3</accession>
<dbReference type="Gene3D" id="3.40.630.70">
    <property type="entry name" value="Leucyl/phenylalanyl-tRNA-protein transferase, C-terminal domain"/>
    <property type="match status" value="1"/>
</dbReference>
<dbReference type="PANTHER" id="PTHR30098:SF7">
    <property type="entry name" value="LEUCYL_PHENYLALANYL-TRNA PROTEIN TRANSFERASE"/>
    <property type="match status" value="1"/>
</dbReference>
<dbReference type="InterPro" id="IPR004616">
    <property type="entry name" value="Leu/Phe-tRNA_Trfase"/>
</dbReference>
<evidence type="ECO:0000313" key="1">
    <source>
        <dbReference type="EMBL" id="KAG5473243.1"/>
    </source>
</evidence>
<name>A0A836KPD3_LEIEN</name>
<dbReference type="GeneID" id="94170409"/>
<dbReference type="Proteomes" id="UP000674179">
    <property type="component" value="Chromosome 30"/>
</dbReference>
<keyword evidence="2" id="KW-1185">Reference proteome</keyword>
<dbReference type="RefSeq" id="XP_067691002.1">
    <property type="nucleotide sequence ID" value="XM_067834899.1"/>
</dbReference>
<gene>
    <name evidence="1" type="ORF">CUR178_03163</name>
</gene>
<dbReference type="GO" id="GO:0005737">
    <property type="term" value="C:cytoplasm"/>
    <property type="evidence" value="ECO:0007669"/>
    <property type="project" value="TreeGrafter"/>
</dbReference>